<protein>
    <submittedName>
        <fullName evidence="1">Uncharacterized protein</fullName>
    </submittedName>
</protein>
<organism evidence="1 2">
    <name type="scientific">Candidatus Scalindua brodae</name>
    <dbReference type="NCBI Taxonomy" id="237368"/>
    <lineage>
        <taxon>Bacteria</taxon>
        <taxon>Pseudomonadati</taxon>
        <taxon>Planctomycetota</taxon>
        <taxon>Candidatus Brocadiia</taxon>
        <taxon>Candidatus Brocadiales</taxon>
        <taxon>Candidatus Scalinduaceae</taxon>
        <taxon>Candidatus Scalindua</taxon>
    </lineage>
</organism>
<dbReference type="AlphaFoldDB" id="A0A0B0ESD5"/>
<evidence type="ECO:0000313" key="1">
    <source>
        <dbReference type="EMBL" id="KHE94053.1"/>
    </source>
</evidence>
<comment type="caution">
    <text evidence="1">The sequence shown here is derived from an EMBL/GenBank/DDBJ whole genome shotgun (WGS) entry which is preliminary data.</text>
</comment>
<sequence>MSIKNIAGKLGRGAKGVSEEIREKIPAYIELLKILARLGKNISLDVDNGILRIREGFVNDYLSDVSIEDKGLRSVRVSCADEKASFSLELKKFLFDGVIEVPFTVEHFIFNKDKRSVTFKFGEKKIDKVNNYYSKIIFWFSLSVISIFYDKGDSLKNSFFNQDSLTVNPDGTHTIDLNKIPELRELFKKNVVNIRYWDVIAMDRLSFEKGLITLRLSRKLTNIVRTAIGIIEVLPKGRFIRPLLNRF</sequence>
<gene>
    <name evidence="1" type="ORF">SCABRO_00191</name>
</gene>
<proteinExistence type="predicted"/>
<reference evidence="1 2" key="1">
    <citation type="submission" date="2014-10" db="EMBL/GenBank/DDBJ databases">
        <title>Draft genome of anammox bacterium scalindua brodae, obtained using differential coverage binning of sequence data from two enrichment reactors.</title>
        <authorList>
            <person name="Speth D.R."/>
            <person name="Russ L."/>
            <person name="Kartal B."/>
            <person name="Op den Camp H.J."/>
            <person name="Dutilh B.E."/>
            <person name="Jetten M.S."/>
        </authorList>
    </citation>
    <scope>NUCLEOTIDE SEQUENCE [LARGE SCALE GENOMIC DNA]</scope>
    <source>
        <strain evidence="1">RU1</strain>
    </source>
</reference>
<name>A0A0B0ESD5_9BACT</name>
<evidence type="ECO:0000313" key="2">
    <source>
        <dbReference type="Proteomes" id="UP000030652"/>
    </source>
</evidence>
<dbReference type="EMBL" id="JRYO01000019">
    <property type="protein sequence ID" value="KHE94053.1"/>
    <property type="molecule type" value="Genomic_DNA"/>
</dbReference>
<dbReference type="Proteomes" id="UP000030652">
    <property type="component" value="Unassembled WGS sequence"/>
</dbReference>
<accession>A0A0B0ESD5</accession>